<protein>
    <submittedName>
        <fullName evidence="2">Class GN sortase</fullName>
        <ecNumber evidence="2">3.4.22.-</ecNumber>
    </submittedName>
</protein>
<dbReference type="InterPro" id="IPR005754">
    <property type="entry name" value="Sortase"/>
</dbReference>
<evidence type="ECO:0000313" key="2">
    <source>
        <dbReference type="EMBL" id="MFC6441418.1"/>
    </source>
</evidence>
<dbReference type="NCBIfam" id="TIGR01076">
    <property type="entry name" value="sortase_fam"/>
    <property type="match status" value="1"/>
</dbReference>
<dbReference type="CDD" id="cd05828">
    <property type="entry name" value="Sortase_D_1"/>
    <property type="match status" value="1"/>
</dbReference>
<dbReference type="Proteomes" id="UP001596364">
    <property type="component" value="Unassembled WGS sequence"/>
</dbReference>
<evidence type="ECO:0000256" key="1">
    <source>
        <dbReference type="ARBA" id="ARBA00022801"/>
    </source>
</evidence>
<dbReference type="RefSeq" id="WP_131257819.1">
    <property type="nucleotide sequence ID" value="NZ_JBHSUS010000001.1"/>
</dbReference>
<dbReference type="SUPFAM" id="SSF63817">
    <property type="entry name" value="Sortase"/>
    <property type="match status" value="1"/>
</dbReference>
<dbReference type="Pfam" id="PF04203">
    <property type="entry name" value="Sortase"/>
    <property type="match status" value="1"/>
</dbReference>
<proteinExistence type="predicted"/>
<evidence type="ECO:0000313" key="3">
    <source>
        <dbReference type="Proteomes" id="UP001596364"/>
    </source>
</evidence>
<dbReference type="InterPro" id="IPR022445">
    <property type="entry name" value="Sortase_proteobact_type"/>
</dbReference>
<accession>A0ABW1XMR6</accession>
<keyword evidence="3" id="KW-1185">Reference proteome</keyword>
<reference evidence="3" key="1">
    <citation type="journal article" date="2019" name="Int. J. Syst. Evol. Microbiol.">
        <title>The Global Catalogue of Microorganisms (GCM) 10K type strain sequencing project: providing services to taxonomists for standard genome sequencing and annotation.</title>
        <authorList>
            <consortium name="The Broad Institute Genomics Platform"/>
            <consortium name="The Broad Institute Genome Sequencing Center for Infectious Disease"/>
            <person name="Wu L."/>
            <person name="Ma J."/>
        </authorList>
    </citation>
    <scope>NUCLEOTIDE SEQUENCE [LARGE SCALE GENOMIC DNA]</scope>
    <source>
        <strain evidence="3">CGMCC 1.16031</strain>
    </source>
</reference>
<dbReference type="NCBIfam" id="TIGR03784">
    <property type="entry name" value="marine_sortase"/>
    <property type="match status" value="1"/>
</dbReference>
<sequence length="195" mass="21247">MPARKHLIVGGLILLASWQAFAGGYIWLKAHVAQYLIAEAWYVTVQTGEQAKPWRWADTYPLGRLTIAEDDSFVLAGSSGRTLAFAPGHVTGTALPGESGNIVLAAHRDTHFARLAEASLGDDIWLESARGTRHYRIANIQVVSESDTQVLHQKGDDRLTLITCYPFDGLAGQATQRMVVTALPVGPAHEFNTLK</sequence>
<dbReference type="InterPro" id="IPR023365">
    <property type="entry name" value="Sortase_dom-sf"/>
</dbReference>
<comment type="caution">
    <text evidence="2">The sequence shown here is derived from an EMBL/GenBank/DDBJ whole genome shotgun (WGS) entry which is preliminary data.</text>
</comment>
<gene>
    <name evidence="2" type="ORF">ACFP85_14795</name>
</gene>
<dbReference type="Gene3D" id="2.40.260.10">
    <property type="entry name" value="Sortase"/>
    <property type="match status" value="1"/>
</dbReference>
<dbReference type="GO" id="GO:0016787">
    <property type="term" value="F:hydrolase activity"/>
    <property type="evidence" value="ECO:0007669"/>
    <property type="project" value="UniProtKB-KW"/>
</dbReference>
<organism evidence="2 3">
    <name type="scientific">Pseudobowmanella zhangzhouensis</name>
    <dbReference type="NCBI Taxonomy" id="1537679"/>
    <lineage>
        <taxon>Bacteria</taxon>
        <taxon>Pseudomonadati</taxon>
        <taxon>Pseudomonadota</taxon>
        <taxon>Gammaproteobacteria</taxon>
        <taxon>Alteromonadales</taxon>
        <taxon>Alteromonadaceae</taxon>
    </lineage>
</organism>
<name>A0ABW1XMR6_9ALTE</name>
<keyword evidence="1 2" id="KW-0378">Hydrolase</keyword>
<dbReference type="EC" id="3.4.22.-" evidence="2"/>
<dbReference type="EMBL" id="JBHSUS010000001">
    <property type="protein sequence ID" value="MFC6441418.1"/>
    <property type="molecule type" value="Genomic_DNA"/>
</dbReference>
<dbReference type="InterPro" id="IPR041999">
    <property type="entry name" value="Sortase_D_1"/>
</dbReference>